<sequence>MYPKAYIGFLAEFHATRDYFECHELLEEYWKESPPKERNMYWVGLIQLAVALYHQRRQNQTGAKRLIASSLRILRSEEQAVRSLGLSYPQLIELIESLSDDIEAGSPYKSVMLPIIDENLKEACLAECRRKGYTWGQNSILTDTFLINKHRLRDRTDVIMERNREIERRKKNRG</sequence>
<proteinExistence type="predicted"/>
<gene>
    <name evidence="1" type="ORF">AXI58_11295</name>
</gene>
<evidence type="ECO:0008006" key="3">
    <source>
        <dbReference type="Google" id="ProtNLM"/>
    </source>
</evidence>
<dbReference type="SUPFAM" id="SSF140663">
    <property type="entry name" value="TTHA0068-like"/>
    <property type="match status" value="1"/>
</dbReference>
<dbReference type="STRING" id="1793963.AXI58_11295"/>
<accession>A0A150F8W0</accession>
<comment type="caution">
    <text evidence="1">The sequence shown here is derived from an EMBL/GenBank/DDBJ whole genome shotgun (WGS) entry which is preliminary data.</text>
</comment>
<name>A0A150F8W0_9BACI</name>
<dbReference type="EMBL" id="LSBA01000006">
    <property type="protein sequence ID" value="KXZ21537.1"/>
    <property type="molecule type" value="Genomic_DNA"/>
</dbReference>
<dbReference type="PANTHER" id="PTHR34796:SF1">
    <property type="entry name" value="EXPRESSED PROTEIN"/>
    <property type="match status" value="1"/>
</dbReference>
<dbReference type="Gene3D" id="1.10.3450.10">
    <property type="entry name" value="TTHA0068-like"/>
    <property type="match status" value="1"/>
</dbReference>
<dbReference type="PANTHER" id="PTHR34796">
    <property type="entry name" value="EXPRESSED PROTEIN"/>
    <property type="match status" value="1"/>
</dbReference>
<protein>
    <recommendedName>
        <fullName evidence="3">DUF309 domain-containing protein</fullName>
    </recommendedName>
</protein>
<organism evidence="1 2">
    <name type="scientific">Bacillus nakamurai</name>
    <dbReference type="NCBI Taxonomy" id="1793963"/>
    <lineage>
        <taxon>Bacteria</taxon>
        <taxon>Bacillati</taxon>
        <taxon>Bacillota</taxon>
        <taxon>Bacilli</taxon>
        <taxon>Bacillales</taxon>
        <taxon>Bacillaceae</taxon>
        <taxon>Bacillus</taxon>
    </lineage>
</organism>
<dbReference type="RefSeq" id="WP_061520904.1">
    <property type="nucleotide sequence ID" value="NZ_JANBMN010000002.1"/>
</dbReference>
<dbReference type="InterPro" id="IPR005500">
    <property type="entry name" value="DUF309"/>
</dbReference>
<evidence type="ECO:0000313" key="2">
    <source>
        <dbReference type="Proteomes" id="UP000075430"/>
    </source>
</evidence>
<keyword evidence="2" id="KW-1185">Reference proteome</keyword>
<dbReference type="Proteomes" id="UP000075430">
    <property type="component" value="Unassembled WGS sequence"/>
</dbReference>
<dbReference type="Pfam" id="PF03745">
    <property type="entry name" value="DUF309"/>
    <property type="match status" value="1"/>
</dbReference>
<reference evidence="2" key="1">
    <citation type="submission" date="2016-02" db="EMBL/GenBank/DDBJ databases">
        <authorList>
            <person name="Dunlap C."/>
        </authorList>
    </citation>
    <scope>NUCLEOTIDE SEQUENCE [LARGE SCALE GENOMIC DNA]</scope>
    <source>
        <strain evidence="2">NRRL B-41092</strain>
    </source>
</reference>
<dbReference type="InterPro" id="IPR023203">
    <property type="entry name" value="TTHA0068_sf"/>
</dbReference>
<dbReference type="AlphaFoldDB" id="A0A150F8W0"/>
<evidence type="ECO:0000313" key="1">
    <source>
        <dbReference type="EMBL" id="KXZ21537.1"/>
    </source>
</evidence>
<dbReference type="OrthoDB" id="165483at2"/>